<dbReference type="PANTHER" id="PTHR39335:SF1">
    <property type="entry name" value="BLL4220 PROTEIN"/>
    <property type="match status" value="1"/>
</dbReference>
<evidence type="ECO:0008006" key="5">
    <source>
        <dbReference type="Google" id="ProtNLM"/>
    </source>
</evidence>
<evidence type="ECO:0000313" key="4">
    <source>
        <dbReference type="Proteomes" id="UP000290365"/>
    </source>
</evidence>
<dbReference type="Proteomes" id="UP000290365">
    <property type="component" value="Chromosome"/>
</dbReference>
<feature type="region of interest" description="Disordered" evidence="1">
    <location>
        <begin position="48"/>
        <end position="134"/>
    </location>
</feature>
<dbReference type="KEGG" id="kbs:EPA93_40100"/>
<accession>A0A4P6K196</accession>
<dbReference type="InterPro" id="IPR005297">
    <property type="entry name" value="Lipoprotein_repeat"/>
</dbReference>
<dbReference type="AlphaFoldDB" id="A0A4P6K196"/>
<keyword evidence="4" id="KW-1185">Reference proteome</keyword>
<reference evidence="3 4" key="1">
    <citation type="submission" date="2019-01" db="EMBL/GenBank/DDBJ databases">
        <title>Ktedonosporobacter rubrisoli SCAWS-G2.</title>
        <authorList>
            <person name="Huang Y."/>
            <person name="Yan B."/>
        </authorList>
    </citation>
    <scope>NUCLEOTIDE SEQUENCE [LARGE SCALE GENOMIC DNA]</scope>
    <source>
        <strain evidence="3 4">SCAWS-G2</strain>
    </source>
</reference>
<dbReference type="PROSITE" id="PS51257">
    <property type="entry name" value="PROKAR_LIPOPROTEIN"/>
    <property type="match status" value="1"/>
</dbReference>
<protein>
    <recommendedName>
        <fullName evidence="5">Lipoprotein</fullName>
    </recommendedName>
</protein>
<dbReference type="Pfam" id="PF03640">
    <property type="entry name" value="Lipoprotein_15"/>
    <property type="match status" value="1"/>
</dbReference>
<dbReference type="RefSeq" id="WP_129892910.1">
    <property type="nucleotide sequence ID" value="NZ_CP035758.1"/>
</dbReference>
<evidence type="ECO:0000313" key="3">
    <source>
        <dbReference type="EMBL" id="QBD81849.1"/>
    </source>
</evidence>
<evidence type="ECO:0000256" key="1">
    <source>
        <dbReference type="SAM" id="MobiDB-lite"/>
    </source>
</evidence>
<name>A0A4P6K196_KTERU</name>
<sequence>MVTLRRSVLLAIGLLSAIFIVACGNQANAASYGNGASQASNVVLATPTMQKSGKGPENQIDTMGTGNGGMKADKQNGMQDNSQHKDQTKDQNYNKNNTAGNMQNDAGNMQNNAQQNGDAGNAQAQTNNGQPNGQPMLIRVVQINMDGTTQNVLATGDGKILYTRSSDPAPNSSCMGACAKTWPPLLSNGPLISSMPLPAKLTIHKTVNGSQVDYDGHPLYTYAGDTNMQQAKGQGLGNVWYVVPVMLQKQHW</sequence>
<feature type="compositionally biased region" description="Polar residues" evidence="1">
    <location>
        <begin position="90"/>
        <end position="99"/>
    </location>
</feature>
<feature type="compositionally biased region" description="Low complexity" evidence="1">
    <location>
        <begin position="100"/>
        <end position="134"/>
    </location>
</feature>
<dbReference type="GO" id="GO:0043448">
    <property type="term" value="P:alkane catabolic process"/>
    <property type="evidence" value="ECO:0007669"/>
    <property type="project" value="TreeGrafter"/>
</dbReference>
<feature type="chain" id="PRO_5020603729" description="Lipoprotein" evidence="2">
    <location>
        <begin position="30"/>
        <end position="252"/>
    </location>
</feature>
<organism evidence="3 4">
    <name type="scientific">Ktedonosporobacter rubrisoli</name>
    <dbReference type="NCBI Taxonomy" id="2509675"/>
    <lineage>
        <taxon>Bacteria</taxon>
        <taxon>Bacillati</taxon>
        <taxon>Chloroflexota</taxon>
        <taxon>Ktedonobacteria</taxon>
        <taxon>Ktedonobacterales</taxon>
        <taxon>Ktedonosporobacteraceae</taxon>
        <taxon>Ktedonosporobacter</taxon>
    </lineage>
</organism>
<proteinExistence type="predicted"/>
<gene>
    <name evidence="3" type="ORF">EPA93_40100</name>
</gene>
<evidence type="ECO:0000256" key="2">
    <source>
        <dbReference type="SAM" id="SignalP"/>
    </source>
</evidence>
<dbReference type="EMBL" id="CP035758">
    <property type="protein sequence ID" value="QBD81849.1"/>
    <property type="molecule type" value="Genomic_DNA"/>
</dbReference>
<dbReference type="OrthoDB" id="9800666at2"/>
<dbReference type="PANTHER" id="PTHR39335">
    <property type="entry name" value="BLL4220 PROTEIN"/>
    <property type="match status" value="1"/>
</dbReference>
<keyword evidence="2" id="KW-0732">Signal</keyword>
<feature type="signal peptide" evidence="2">
    <location>
        <begin position="1"/>
        <end position="29"/>
    </location>
</feature>